<accession>A0A1U9JWQ4</accession>
<evidence type="ECO:0000313" key="3">
    <source>
        <dbReference type="EMBL" id="AQS42304.1"/>
    </source>
</evidence>
<name>A0A1U9JWQ4_9HYPH</name>
<reference evidence="3 4" key="2">
    <citation type="journal article" date="2016" name="Sci. Rep.">
        <title>The genome of Rhizobiales bacteria in predatory ants reveals urease gene functions but no genes for nitrogen fixation.</title>
        <authorList>
            <person name="Neuvonen M.M."/>
            <person name="Tamarit D."/>
            <person name="Naslund K."/>
            <person name="Liebig J."/>
            <person name="Feldhaar H."/>
            <person name="Moran N.A."/>
            <person name="Guy L."/>
            <person name="Andersson S.G."/>
        </authorList>
    </citation>
    <scope>NUCLEOTIDE SEQUENCE [LARGE SCALE GENOMIC DNA]</scope>
    <source>
        <strain evidence="3 4">Hsal</strain>
    </source>
</reference>
<dbReference type="STRING" id="1902579.BHV28_16260"/>
<dbReference type="SUPFAM" id="SSF110857">
    <property type="entry name" value="Gamma-glutamyl cyclotransferase-like"/>
    <property type="match status" value="1"/>
</dbReference>
<organism evidence="3 4">
    <name type="scientific">Candidatus Tokpelaia hoelldobleri</name>
    <dbReference type="NCBI Taxonomy" id="1902579"/>
    <lineage>
        <taxon>Bacteria</taxon>
        <taxon>Pseudomonadati</taxon>
        <taxon>Pseudomonadota</taxon>
        <taxon>Alphaproteobacteria</taxon>
        <taxon>Hyphomicrobiales</taxon>
        <taxon>Candidatus Tokpelaia</taxon>
    </lineage>
</organism>
<dbReference type="InterPro" id="IPR006840">
    <property type="entry name" value="ChaC"/>
</dbReference>
<dbReference type="GO" id="GO:0005737">
    <property type="term" value="C:cytoplasm"/>
    <property type="evidence" value="ECO:0007669"/>
    <property type="project" value="TreeGrafter"/>
</dbReference>
<sequence>MDAFWVFGYGSLMWKPGFAYDSAQSCRLFGYHRRLCIYSRYYRGTPEKPGLVLGLARGGSCFGMAYHVEQRNARQAYDYLIAREMNDGVYFKRKLPLHLHGGQKVSGLAFVANPAHECYASTLSHEAVCAIVAATQGATGSTADYVRNTAQHLRKLGMPDRRLEAIIRSL</sequence>
<dbReference type="PANTHER" id="PTHR12192:SF2">
    <property type="entry name" value="GLUTATHIONE-SPECIFIC GAMMA-GLUTAMYLCYCLOTRANSFERASE 2"/>
    <property type="match status" value="1"/>
</dbReference>
<evidence type="ECO:0000256" key="2">
    <source>
        <dbReference type="ARBA" id="ARBA00023239"/>
    </source>
</evidence>
<evidence type="ECO:0000256" key="1">
    <source>
        <dbReference type="ARBA" id="ARBA00012344"/>
    </source>
</evidence>
<dbReference type="Proteomes" id="UP000188912">
    <property type="component" value="Chromosome"/>
</dbReference>
<dbReference type="EMBL" id="CP017315">
    <property type="protein sequence ID" value="AQS42304.1"/>
    <property type="molecule type" value="Genomic_DNA"/>
</dbReference>
<dbReference type="GO" id="GO:0006751">
    <property type="term" value="P:glutathione catabolic process"/>
    <property type="evidence" value="ECO:0007669"/>
    <property type="project" value="InterPro"/>
</dbReference>
<gene>
    <name evidence="3" type="ORF">BHV28_16260</name>
</gene>
<protein>
    <recommendedName>
        <fullName evidence="1">glutathione-specific gamma-glutamylcyclotransferase</fullName>
        <ecNumber evidence="1">4.3.2.7</ecNumber>
    </recommendedName>
</protein>
<dbReference type="Gene3D" id="3.10.490.10">
    <property type="entry name" value="Gamma-glutamyl cyclotransferase-like"/>
    <property type="match status" value="1"/>
</dbReference>
<reference evidence="3 4" key="1">
    <citation type="journal article" date="2010" name="Science">
        <title>Genomic comparison of the ants Camponotus floridanus and Harpegnathos saltator.</title>
        <authorList>
            <person name="Bonasio R."/>
            <person name="Zhang G."/>
            <person name="Ye C."/>
            <person name="Mutti N.S."/>
            <person name="Fang X."/>
            <person name="Qin N."/>
            <person name="Donahue G."/>
            <person name="Yang P."/>
            <person name="Li Q."/>
            <person name="Li C."/>
            <person name="Zhang P."/>
            <person name="Huang Z."/>
            <person name="Berger S.L."/>
            <person name="Reinberg D."/>
            <person name="Wang J."/>
            <person name="Liebig J."/>
        </authorList>
    </citation>
    <scope>NUCLEOTIDE SEQUENCE [LARGE SCALE GENOMIC DNA]</scope>
    <source>
        <strain evidence="3 4">Hsal</strain>
    </source>
</reference>
<dbReference type="Pfam" id="PF04752">
    <property type="entry name" value="ChaC"/>
    <property type="match status" value="1"/>
</dbReference>
<keyword evidence="2" id="KW-0456">Lyase</keyword>
<dbReference type="InterPro" id="IPR013024">
    <property type="entry name" value="GGCT-like"/>
</dbReference>
<proteinExistence type="predicted"/>
<evidence type="ECO:0000313" key="4">
    <source>
        <dbReference type="Proteomes" id="UP000188912"/>
    </source>
</evidence>
<dbReference type="AlphaFoldDB" id="A0A1U9JWQ4"/>
<dbReference type="KEGG" id="thd:BHV28_16260"/>
<dbReference type="InterPro" id="IPR036568">
    <property type="entry name" value="GGCT-like_sf"/>
</dbReference>
<dbReference type="PANTHER" id="PTHR12192">
    <property type="entry name" value="CATION TRANSPORT PROTEIN CHAC-RELATED"/>
    <property type="match status" value="1"/>
</dbReference>
<dbReference type="CDD" id="cd06661">
    <property type="entry name" value="GGCT_like"/>
    <property type="match status" value="1"/>
</dbReference>
<keyword evidence="4" id="KW-1185">Reference proteome</keyword>
<dbReference type="GO" id="GO:0061928">
    <property type="term" value="F:glutathione specific gamma-glutamylcyclotransferase activity"/>
    <property type="evidence" value="ECO:0007669"/>
    <property type="project" value="UniProtKB-EC"/>
</dbReference>
<dbReference type="EC" id="4.3.2.7" evidence="1"/>